<feature type="compositionally biased region" description="Basic and acidic residues" evidence="5">
    <location>
        <begin position="169"/>
        <end position="181"/>
    </location>
</feature>
<organism evidence="7 8">
    <name type="scientific">Cylindrobasidium torrendii FP15055 ss-10</name>
    <dbReference type="NCBI Taxonomy" id="1314674"/>
    <lineage>
        <taxon>Eukaryota</taxon>
        <taxon>Fungi</taxon>
        <taxon>Dikarya</taxon>
        <taxon>Basidiomycota</taxon>
        <taxon>Agaricomycotina</taxon>
        <taxon>Agaricomycetes</taxon>
        <taxon>Agaricomycetidae</taxon>
        <taxon>Agaricales</taxon>
        <taxon>Marasmiineae</taxon>
        <taxon>Physalacriaceae</taxon>
        <taxon>Cylindrobasidium</taxon>
    </lineage>
</organism>
<dbReference type="PANTHER" id="PTHR13274">
    <property type="entry name" value="MITOCHONDRIAL RIBOSOMAL PROTEIN S25"/>
    <property type="match status" value="1"/>
</dbReference>
<evidence type="ECO:0000256" key="4">
    <source>
        <dbReference type="ARBA" id="ARBA00023274"/>
    </source>
</evidence>
<dbReference type="STRING" id="1314674.A0A0D7B507"/>
<dbReference type="InterPro" id="IPR040049">
    <property type="entry name" value="Ribosomal_mS25/mL61"/>
</dbReference>
<feature type="compositionally biased region" description="Basic residues" evidence="5">
    <location>
        <begin position="182"/>
        <end position="192"/>
    </location>
</feature>
<dbReference type="Proteomes" id="UP000054007">
    <property type="component" value="Unassembled WGS sequence"/>
</dbReference>
<reference evidence="7 8" key="1">
    <citation type="journal article" date="2015" name="Fungal Genet. Biol.">
        <title>Evolution of novel wood decay mechanisms in Agaricales revealed by the genome sequences of Fistulina hepatica and Cylindrobasidium torrendii.</title>
        <authorList>
            <person name="Floudas D."/>
            <person name="Held B.W."/>
            <person name="Riley R."/>
            <person name="Nagy L.G."/>
            <person name="Koehler G."/>
            <person name="Ransdell A.S."/>
            <person name="Younus H."/>
            <person name="Chow J."/>
            <person name="Chiniquy J."/>
            <person name="Lipzen A."/>
            <person name="Tritt A."/>
            <person name="Sun H."/>
            <person name="Haridas S."/>
            <person name="LaButti K."/>
            <person name="Ohm R.A."/>
            <person name="Kues U."/>
            <person name="Blanchette R.A."/>
            <person name="Grigoriev I.V."/>
            <person name="Minto R.E."/>
            <person name="Hibbett D.S."/>
        </authorList>
    </citation>
    <scope>NUCLEOTIDE SEQUENCE [LARGE SCALE GENOMIC DNA]</scope>
    <source>
        <strain evidence="7 8">FP15055 ss-10</strain>
    </source>
</reference>
<keyword evidence="4" id="KW-0687">Ribonucleoprotein</keyword>
<dbReference type="InterPro" id="IPR036249">
    <property type="entry name" value="Thioredoxin-like_sf"/>
</dbReference>
<feature type="region of interest" description="Disordered" evidence="5">
    <location>
        <begin position="122"/>
        <end position="209"/>
    </location>
</feature>
<sequence length="209" mass="23720">MQSAQKFVRSVKLDGLLERLQATPKLQLKNVKALNVSYAFRNDHFGARHFTKEFLPRIAYANPGVQINVEKMRKEPQDKWKPSIEVVYEDSTSQVLSLHEKWSTAIAKDLLDAAGTDAWKRYKSSSQANGRPVFPGEEGETSGESSTTPDSLPTLAQFKASPEGQQAIERAKIAAQKDMDRRMKRSQFLRKKAGIEEEPKKRKNQRMTI</sequence>
<feature type="domain" description="Ribosomal protein/NADH dehydrogenase" evidence="6">
    <location>
        <begin position="47"/>
        <end position="90"/>
    </location>
</feature>
<evidence type="ECO:0000313" key="7">
    <source>
        <dbReference type="EMBL" id="KIY65280.1"/>
    </source>
</evidence>
<dbReference type="GO" id="GO:0003735">
    <property type="term" value="F:structural constituent of ribosome"/>
    <property type="evidence" value="ECO:0007669"/>
    <property type="project" value="InterPro"/>
</dbReference>
<dbReference type="GO" id="GO:0005840">
    <property type="term" value="C:ribosome"/>
    <property type="evidence" value="ECO:0007669"/>
    <property type="project" value="UniProtKB-KW"/>
</dbReference>
<evidence type="ECO:0000256" key="3">
    <source>
        <dbReference type="ARBA" id="ARBA00023128"/>
    </source>
</evidence>
<evidence type="ECO:0000313" key="8">
    <source>
        <dbReference type="Proteomes" id="UP000054007"/>
    </source>
</evidence>
<dbReference type="SUPFAM" id="SSF52833">
    <property type="entry name" value="Thioredoxin-like"/>
    <property type="match status" value="1"/>
</dbReference>
<keyword evidence="2" id="KW-0689">Ribosomal protein</keyword>
<accession>A0A0D7B507</accession>
<evidence type="ECO:0000256" key="1">
    <source>
        <dbReference type="ARBA" id="ARBA00004173"/>
    </source>
</evidence>
<dbReference type="InterPro" id="IPR007741">
    <property type="entry name" value="Ribosomal_mL43/mS25/NADH_DH"/>
</dbReference>
<evidence type="ECO:0000256" key="5">
    <source>
        <dbReference type="SAM" id="MobiDB-lite"/>
    </source>
</evidence>
<dbReference type="GO" id="GO:0005739">
    <property type="term" value="C:mitochondrion"/>
    <property type="evidence" value="ECO:0007669"/>
    <property type="project" value="UniProtKB-SubCell"/>
</dbReference>
<dbReference type="AlphaFoldDB" id="A0A0D7B507"/>
<dbReference type="Pfam" id="PF05047">
    <property type="entry name" value="L51_S25_CI-B8"/>
    <property type="match status" value="1"/>
</dbReference>
<gene>
    <name evidence="7" type="ORF">CYLTODRAFT_424471</name>
</gene>
<dbReference type="EMBL" id="KN880596">
    <property type="protein sequence ID" value="KIY65280.1"/>
    <property type="molecule type" value="Genomic_DNA"/>
</dbReference>
<keyword evidence="3" id="KW-0496">Mitochondrion</keyword>
<comment type="subcellular location">
    <subcellularLocation>
        <location evidence="1">Mitochondrion</location>
    </subcellularLocation>
</comment>
<proteinExistence type="predicted"/>
<dbReference type="GO" id="GO:1990904">
    <property type="term" value="C:ribonucleoprotein complex"/>
    <property type="evidence" value="ECO:0007669"/>
    <property type="project" value="UniProtKB-KW"/>
</dbReference>
<dbReference type="PANTHER" id="PTHR13274:SF2">
    <property type="entry name" value="SMALL RIBOSOMAL SUBUNIT PROTEIN MS25"/>
    <property type="match status" value="1"/>
</dbReference>
<evidence type="ECO:0000256" key="2">
    <source>
        <dbReference type="ARBA" id="ARBA00022980"/>
    </source>
</evidence>
<evidence type="ECO:0000259" key="6">
    <source>
        <dbReference type="Pfam" id="PF05047"/>
    </source>
</evidence>
<dbReference type="OrthoDB" id="1696305at2759"/>
<keyword evidence="8" id="KW-1185">Reference proteome</keyword>
<name>A0A0D7B507_9AGAR</name>
<protein>
    <recommendedName>
        <fullName evidence="6">Ribosomal protein/NADH dehydrogenase domain-containing protein</fullName>
    </recommendedName>
</protein>